<dbReference type="Proteomes" id="UP000054317">
    <property type="component" value="Unassembled WGS sequence"/>
</dbReference>
<dbReference type="AlphaFoldDB" id="R7S837"/>
<name>R7S837_TRAVS</name>
<dbReference type="RefSeq" id="XP_008045400.1">
    <property type="nucleotide sequence ID" value="XM_008047209.1"/>
</dbReference>
<proteinExistence type="predicted"/>
<evidence type="ECO:0000313" key="2">
    <source>
        <dbReference type="EMBL" id="EIW51870.1"/>
    </source>
</evidence>
<reference evidence="3" key="1">
    <citation type="journal article" date="2012" name="Science">
        <title>The Paleozoic origin of enzymatic lignin decomposition reconstructed from 31 fungal genomes.</title>
        <authorList>
            <person name="Floudas D."/>
            <person name="Binder M."/>
            <person name="Riley R."/>
            <person name="Barry K."/>
            <person name="Blanchette R.A."/>
            <person name="Henrissat B."/>
            <person name="Martinez A.T."/>
            <person name="Otillar R."/>
            <person name="Spatafora J.W."/>
            <person name="Yadav J.S."/>
            <person name="Aerts A."/>
            <person name="Benoit I."/>
            <person name="Boyd A."/>
            <person name="Carlson A."/>
            <person name="Copeland A."/>
            <person name="Coutinho P.M."/>
            <person name="de Vries R.P."/>
            <person name="Ferreira P."/>
            <person name="Findley K."/>
            <person name="Foster B."/>
            <person name="Gaskell J."/>
            <person name="Glotzer D."/>
            <person name="Gorecki P."/>
            <person name="Heitman J."/>
            <person name="Hesse C."/>
            <person name="Hori C."/>
            <person name="Igarashi K."/>
            <person name="Jurgens J.A."/>
            <person name="Kallen N."/>
            <person name="Kersten P."/>
            <person name="Kohler A."/>
            <person name="Kuees U."/>
            <person name="Kumar T.K.A."/>
            <person name="Kuo A."/>
            <person name="LaButti K."/>
            <person name="Larrondo L.F."/>
            <person name="Lindquist E."/>
            <person name="Ling A."/>
            <person name="Lombard V."/>
            <person name="Lucas S."/>
            <person name="Lundell T."/>
            <person name="Martin R."/>
            <person name="McLaughlin D.J."/>
            <person name="Morgenstern I."/>
            <person name="Morin E."/>
            <person name="Murat C."/>
            <person name="Nagy L.G."/>
            <person name="Nolan M."/>
            <person name="Ohm R.A."/>
            <person name="Patyshakuliyeva A."/>
            <person name="Rokas A."/>
            <person name="Ruiz-Duenas F.J."/>
            <person name="Sabat G."/>
            <person name="Salamov A."/>
            <person name="Samejima M."/>
            <person name="Schmutz J."/>
            <person name="Slot J.C."/>
            <person name="St John F."/>
            <person name="Stenlid J."/>
            <person name="Sun H."/>
            <person name="Sun S."/>
            <person name="Syed K."/>
            <person name="Tsang A."/>
            <person name="Wiebenga A."/>
            <person name="Young D."/>
            <person name="Pisabarro A."/>
            <person name="Eastwood D.C."/>
            <person name="Martin F."/>
            <person name="Cullen D."/>
            <person name="Grigoriev I.V."/>
            <person name="Hibbett D.S."/>
        </authorList>
    </citation>
    <scope>NUCLEOTIDE SEQUENCE [LARGE SCALE GENOMIC DNA]</scope>
    <source>
        <strain evidence="3">FP-101664</strain>
    </source>
</reference>
<accession>R7S837</accession>
<keyword evidence="3" id="KW-1185">Reference proteome</keyword>
<organism evidence="2 3">
    <name type="scientific">Trametes versicolor (strain FP-101664)</name>
    <name type="common">White-rot fungus</name>
    <name type="synonym">Coriolus versicolor</name>
    <dbReference type="NCBI Taxonomy" id="717944"/>
    <lineage>
        <taxon>Eukaryota</taxon>
        <taxon>Fungi</taxon>
        <taxon>Dikarya</taxon>
        <taxon>Basidiomycota</taxon>
        <taxon>Agaricomycotina</taxon>
        <taxon>Agaricomycetes</taxon>
        <taxon>Polyporales</taxon>
        <taxon>Polyporaceae</taxon>
        <taxon>Trametes</taxon>
    </lineage>
</organism>
<dbReference type="GeneID" id="19417359"/>
<sequence>MNTLITELTEDELLVLSEAQDDCRFNRDPALFPGAATHGISHEDNNGDSDSCPFKSSGSEDRHARGVHSESPISNSQEATDLVYVSTEEYGAEEDEAAGGVFVLVSQRRVLRPPLLLLPYAS</sequence>
<feature type="compositionally biased region" description="Basic and acidic residues" evidence="1">
    <location>
        <begin position="58"/>
        <end position="68"/>
    </location>
</feature>
<gene>
    <name evidence="2" type="ORF">TRAVEDRAFT_54291</name>
</gene>
<evidence type="ECO:0000313" key="3">
    <source>
        <dbReference type="Proteomes" id="UP000054317"/>
    </source>
</evidence>
<evidence type="ECO:0000256" key="1">
    <source>
        <dbReference type="SAM" id="MobiDB-lite"/>
    </source>
</evidence>
<dbReference type="KEGG" id="tvs:TRAVEDRAFT_54291"/>
<dbReference type="EMBL" id="JH711798">
    <property type="protein sequence ID" value="EIW51870.1"/>
    <property type="molecule type" value="Genomic_DNA"/>
</dbReference>
<protein>
    <submittedName>
        <fullName evidence="2">Uncharacterized protein</fullName>
    </submittedName>
</protein>
<feature type="region of interest" description="Disordered" evidence="1">
    <location>
        <begin position="34"/>
        <end position="88"/>
    </location>
</feature>